<accession>A0A0G1U6J2</accession>
<reference evidence="1 2" key="1">
    <citation type="journal article" date="2015" name="Nature">
        <title>rRNA introns, odd ribosomes, and small enigmatic genomes across a large radiation of phyla.</title>
        <authorList>
            <person name="Brown C.T."/>
            <person name="Hug L.A."/>
            <person name="Thomas B.C."/>
            <person name="Sharon I."/>
            <person name="Castelle C.J."/>
            <person name="Singh A."/>
            <person name="Wilkins M.J."/>
            <person name="Williams K.H."/>
            <person name="Banfield J.F."/>
        </authorList>
    </citation>
    <scope>NUCLEOTIDE SEQUENCE [LARGE SCALE GENOMIC DNA]</scope>
</reference>
<dbReference type="AlphaFoldDB" id="A0A0G1U6J2"/>
<dbReference type="Proteomes" id="UP000033882">
    <property type="component" value="Unassembled WGS sequence"/>
</dbReference>
<evidence type="ECO:0000313" key="1">
    <source>
        <dbReference type="EMBL" id="KKU89669.1"/>
    </source>
</evidence>
<dbReference type="EMBL" id="LCPB01000010">
    <property type="protein sequence ID" value="KKU89669.1"/>
    <property type="molecule type" value="Genomic_DNA"/>
</dbReference>
<comment type="caution">
    <text evidence="1">The sequence shown here is derived from an EMBL/GenBank/DDBJ whole genome shotgun (WGS) entry which is preliminary data.</text>
</comment>
<evidence type="ECO:0000313" key="2">
    <source>
        <dbReference type="Proteomes" id="UP000033882"/>
    </source>
</evidence>
<name>A0A0G1U6J2_9BACT</name>
<protein>
    <submittedName>
        <fullName evidence="1">Uncharacterized protein</fullName>
    </submittedName>
</protein>
<organism evidence="1 2">
    <name type="scientific">Candidatus Wolfebacteria bacterium GW2011_GWA2_47_9b</name>
    <dbReference type="NCBI Taxonomy" id="1619005"/>
    <lineage>
        <taxon>Bacteria</taxon>
        <taxon>Candidatus Wolfeibacteriota</taxon>
    </lineage>
</organism>
<gene>
    <name evidence="1" type="ORF">UY19_C0010G0002</name>
</gene>
<proteinExistence type="predicted"/>
<sequence>MCGIPKAAIIVTNKGGAMRASVLVVGDEIVKTGEGELFHCLAGDAFERVYHVGFIDAFEQYRETAEDGWSMVIIDGGLNENIMQLMNQLRDVNADQQIVVVDKGFAEIVEFSRAGIIVPRDGEILSRALRELGMGASV</sequence>